<reference evidence="4" key="1">
    <citation type="submission" date="2023-06" db="EMBL/GenBank/DDBJ databases">
        <title>Genome-scale phylogeny and comparative genomics of the fungal order Sordariales.</title>
        <authorList>
            <consortium name="Lawrence Berkeley National Laboratory"/>
            <person name="Hensen N."/>
            <person name="Bonometti L."/>
            <person name="Westerberg I."/>
            <person name="Brannstrom I.O."/>
            <person name="Guillou S."/>
            <person name="Cros-Aarteil S."/>
            <person name="Calhoun S."/>
            <person name="Haridas S."/>
            <person name="Kuo A."/>
            <person name="Mondo S."/>
            <person name="Pangilinan J."/>
            <person name="Riley R."/>
            <person name="LaButti K."/>
            <person name="Andreopoulos B."/>
            <person name="Lipzen A."/>
            <person name="Chen C."/>
            <person name="Yanf M."/>
            <person name="Daum C."/>
            <person name="Ng V."/>
            <person name="Clum A."/>
            <person name="Steindorff A."/>
            <person name="Ohm R."/>
            <person name="Martin F."/>
            <person name="Silar P."/>
            <person name="Natvig D."/>
            <person name="Lalanne C."/>
            <person name="Gautier V."/>
            <person name="Ament-velasquez S.L."/>
            <person name="Kruys A."/>
            <person name="Hutchinson M.I."/>
            <person name="Powell A.J."/>
            <person name="Barry K."/>
            <person name="Miller A.N."/>
            <person name="Grigoriev I.V."/>
            <person name="Debuchy R."/>
            <person name="Gladieux P."/>
            <person name="Thoren M.H."/>
            <person name="Johannesson H."/>
        </authorList>
    </citation>
    <scope>NUCLEOTIDE SEQUENCE</scope>
    <source>
        <strain evidence="4">SMH2392-1A</strain>
    </source>
</reference>
<keyword evidence="5" id="KW-1185">Reference proteome</keyword>
<sequence length="415" mass="45656">MEGLLQHGTCPRLWEVAFDALSAEDKKDLEFARADGQLQPSEIVQVVEQKKQDCVKKQWDLYTNKAGEKVPVRDVLGKMVEWIDKFKQVGDMAVQFDPGHATIPWAVVKMLLQAAVNDFQTFGAMAESRERISCIIVRYTDLETRVLIRTSVLTSHLSTALVRLYSIGKTAKRMVEERLLRIEKDEDAVYKLATLVQNEISGVKLDDILRGIKQSVESFHAGQEDLVRHLLSRGVNVSQTGGQYGAAIVAAAAQARPSITALHHAARRGDLETARCLTERGADINAAAAAAATTQQTPMGLACLLGHGHVVTFLGALGAELEDATGVAAMQIAIRNGDKEMVSVLLSKGISPNAPFSDGRRPFHKMWWTHAFGDQGEKDEARADDRNIDSQDYYDAFLEVSSAVRESEIKDMPLS</sequence>
<dbReference type="Gene3D" id="1.25.40.20">
    <property type="entry name" value="Ankyrin repeat-containing domain"/>
    <property type="match status" value="1"/>
</dbReference>
<feature type="repeat" description="ANK" evidence="3">
    <location>
        <begin position="325"/>
        <end position="357"/>
    </location>
</feature>
<dbReference type="Proteomes" id="UP001172101">
    <property type="component" value="Unassembled WGS sequence"/>
</dbReference>
<protein>
    <submittedName>
        <fullName evidence="4">Ankyrin repeat-containing domain protein</fullName>
    </submittedName>
</protein>
<feature type="repeat" description="ANK" evidence="3">
    <location>
        <begin position="257"/>
        <end position="289"/>
    </location>
</feature>
<dbReference type="PROSITE" id="PS50088">
    <property type="entry name" value="ANK_REPEAT"/>
    <property type="match status" value="2"/>
</dbReference>
<dbReference type="InterPro" id="IPR036770">
    <property type="entry name" value="Ankyrin_rpt-contain_sf"/>
</dbReference>
<dbReference type="RefSeq" id="XP_060297829.1">
    <property type="nucleotide sequence ID" value="XM_060445092.1"/>
</dbReference>
<dbReference type="GeneID" id="85328362"/>
<name>A0AA40ATU7_9PEZI</name>
<evidence type="ECO:0000256" key="3">
    <source>
        <dbReference type="PROSITE-ProRule" id="PRU00023"/>
    </source>
</evidence>
<dbReference type="InterPro" id="IPR002110">
    <property type="entry name" value="Ankyrin_rpt"/>
</dbReference>
<accession>A0AA40ATU7</accession>
<keyword evidence="2 3" id="KW-0040">ANK repeat</keyword>
<evidence type="ECO:0000313" key="5">
    <source>
        <dbReference type="Proteomes" id="UP001172101"/>
    </source>
</evidence>
<dbReference type="PROSITE" id="PS50297">
    <property type="entry name" value="ANK_REP_REGION"/>
    <property type="match status" value="2"/>
</dbReference>
<dbReference type="SMART" id="SM00248">
    <property type="entry name" value="ANK"/>
    <property type="match status" value="3"/>
</dbReference>
<evidence type="ECO:0000313" key="4">
    <source>
        <dbReference type="EMBL" id="KAK0721905.1"/>
    </source>
</evidence>
<keyword evidence="1" id="KW-0677">Repeat</keyword>
<organism evidence="4 5">
    <name type="scientific">Lasiosphaeria miniovina</name>
    <dbReference type="NCBI Taxonomy" id="1954250"/>
    <lineage>
        <taxon>Eukaryota</taxon>
        <taxon>Fungi</taxon>
        <taxon>Dikarya</taxon>
        <taxon>Ascomycota</taxon>
        <taxon>Pezizomycotina</taxon>
        <taxon>Sordariomycetes</taxon>
        <taxon>Sordariomycetidae</taxon>
        <taxon>Sordariales</taxon>
        <taxon>Lasiosphaeriaceae</taxon>
        <taxon>Lasiosphaeria</taxon>
    </lineage>
</organism>
<comment type="caution">
    <text evidence="4">The sequence shown here is derived from an EMBL/GenBank/DDBJ whole genome shotgun (WGS) entry which is preliminary data.</text>
</comment>
<dbReference type="AlphaFoldDB" id="A0AA40ATU7"/>
<dbReference type="EMBL" id="JAUIRO010000003">
    <property type="protein sequence ID" value="KAK0721905.1"/>
    <property type="molecule type" value="Genomic_DNA"/>
</dbReference>
<dbReference type="SUPFAM" id="SSF48403">
    <property type="entry name" value="Ankyrin repeat"/>
    <property type="match status" value="1"/>
</dbReference>
<dbReference type="PANTHER" id="PTHR24198">
    <property type="entry name" value="ANKYRIN REPEAT AND PROTEIN KINASE DOMAIN-CONTAINING PROTEIN"/>
    <property type="match status" value="1"/>
</dbReference>
<dbReference type="PANTHER" id="PTHR24198:SF165">
    <property type="entry name" value="ANKYRIN REPEAT-CONTAINING PROTEIN-RELATED"/>
    <property type="match status" value="1"/>
</dbReference>
<evidence type="ECO:0000256" key="1">
    <source>
        <dbReference type="ARBA" id="ARBA00022737"/>
    </source>
</evidence>
<dbReference type="Pfam" id="PF12796">
    <property type="entry name" value="Ank_2"/>
    <property type="match status" value="1"/>
</dbReference>
<evidence type="ECO:0000256" key="2">
    <source>
        <dbReference type="ARBA" id="ARBA00023043"/>
    </source>
</evidence>
<gene>
    <name evidence="4" type="ORF">B0T26DRAFT_749371</name>
</gene>
<proteinExistence type="predicted"/>